<evidence type="ECO:0000256" key="1">
    <source>
        <dbReference type="SAM" id="Coils"/>
    </source>
</evidence>
<dbReference type="AlphaFoldDB" id="A0A813TCI1"/>
<keyword evidence="1" id="KW-0175">Coiled coil</keyword>
<name>A0A813TCI1_9BILA</name>
<comment type="caution">
    <text evidence="2">The sequence shown here is derived from an EMBL/GenBank/DDBJ whole genome shotgun (WGS) entry which is preliminary data.</text>
</comment>
<keyword evidence="3" id="KW-1185">Reference proteome</keyword>
<dbReference type="EMBL" id="CAJNOC010000876">
    <property type="protein sequence ID" value="CAF0812618.1"/>
    <property type="molecule type" value="Genomic_DNA"/>
</dbReference>
<accession>A0A813TCI1</accession>
<protein>
    <submittedName>
        <fullName evidence="2">Uncharacterized protein</fullName>
    </submittedName>
</protein>
<gene>
    <name evidence="2" type="ORF">OXX778_LOCUS7053</name>
</gene>
<reference evidence="2" key="1">
    <citation type="submission" date="2021-02" db="EMBL/GenBank/DDBJ databases">
        <authorList>
            <person name="Nowell W R."/>
        </authorList>
    </citation>
    <scope>NUCLEOTIDE SEQUENCE</scope>
    <source>
        <strain evidence="2">Ploen Becks lab</strain>
    </source>
</reference>
<feature type="coiled-coil region" evidence="1">
    <location>
        <begin position="16"/>
        <end position="80"/>
    </location>
</feature>
<proteinExistence type="predicted"/>
<organism evidence="2 3">
    <name type="scientific">Brachionus calyciflorus</name>
    <dbReference type="NCBI Taxonomy" id="104777"/>
    <lineage>
        <taxon>Eukaryota</taxon>
        <taxon>Metazoa</taxon>
        <taxon>Spiralia</taxon>
        <taxon>Gnathifera</taxon>
        <taxon>Rotifera</taxon>
        <taxon>Eurotatoria</taxon>
        <taxon>Monogononta</taxon>
        <taxon>Pseudotrocha</taxon>
        <taxon>Ploima</taxon>
        <taxon>Brachionidae</taxon>
        <taxon>Brachionus</taxon>
    </lineage>
</organism>
<dbReference type="Proteomes" id="UP000663879">
    <property type="component" value="Unassembled WGS sequence"/>
</dbReference>
<evidence type="ECO:0000313" key="3">
    <source>
        <dbReference type="Proteomes" id="UP000663879"/>
    </source>
</evidence>
<sequence length="85" mass="10701">MSYNSDSEDKCLNQFFDEYNRKREEIEYEKENARLEEEIRLNEEILKKQEEEYEKLRFLYETKELEVKNLDRLIQEMHENINNLF</sequence>
<evidence type="ECO:0000313" key="2">
    <source>
        <dbReference type="EMBL" id="CAF0812618.1"/>
    </source>
</evidence>